<keyword evidence="1" id="KW-0547">Nucleotide-binding</keyword>
<dbReference type="Pfam" id="PF00437">
    <property type="entry name" value="T2SSE"/>
    <property type="match status" value="1"/>
</dbReference>
<protein>
    <submittedName>
        <fullName evidence="4">Type II secretory pathway, ATPase PulE/Tfp pilus assembly pathway, ATPase PilB</fullName>
    </submittedName>
</protein>
<name>A0A3B0VDF9_9ZZZZ</name>
<dbReference type="Gene3D" id="3.30.450.90">
    <property type="match status" value="1"/>
</dbReference>
<dbReference type="PANTHER" id="PTHR30258">
    <property type="entry name" value="TYPE II SECRETION SYSTEM PROTEIN GSPE-RELATED"/>
    <property type="match status" value="1"/>
</dbReference>
<dbReference type="PROSITE" id="PS00662">
    <property type="entry name" value="T2SP_E"/>
    <property type="match status" value="1"/>
</dbReference>
<dbReference type="PANTHER" id="PTHR30258:SF13">
    <property type="entry name" value="SECRETION PATHWAY ATPASE-RELATED"/>
    <property type="match status" value="1"/>
</dbReference>
<dbReference type="EMBL" id="UOEW01000291">
    <property type="protein sequence ID" value="VAW40941.1"/>
    <property type="molecule type" value="Genomic_DNA"/>
</dbReference>
<dbReference type="AlphaFoldDB" id="A0A3B0VDF9"/>
<dbReference type="InterPro" id="IPR027417">
    <property type="entry name" value="P-loop_NTPase"/>
</dbReference>
<feature type="domain" description="Bacterial type II secretion system protein E" evidence="3">
    <location>
        <begin position="404"/>
        <end position="418"/>
    </location>
</feature>
<gene>
    <name evidence="4" type="ORF">MNBD_GAMMA01-324</name>
</gene>
<dbReference type="CDD" id="cd01129">
    <property type="entry name" value="PulE-GspE-like"/>
    <property type="match status" value="1"/>
</dbReference>
<sequence length="589" mass="66069">MNSQQSLTTKISPIIKQLYSQGIIDKKDASRILRNSKLTAATSVHPYVNLSDYKLVNNITGKPVSIEFITQFVAALHDIDYLKVDPTKVNVNKVTSAVSQAYATKHKILPVAISTDSVTFAVADPVDTSWVEELQRILKLNVIRVHSNPLDVQRLLFEFYGVNQSVKHAQKQHKGRTLDPILNLEQLVKLGSKGDLTADDQHIVNIVDWLLQYAFEQRASDIHLEPKREESIIRFRIDGRLHNVYVLPALVMSAVVSRIKILSRIDVAEKRKPQDGRIKTLSTDNKEVELRVSTMPTTFGEKCVMRIFDPDAVVENYEDLGFSKDEVRQWLQMIYRPHGIVLVTGPTGSGKTTTLYSTLRKLATEEVNVSSVEDPIEMVFQELNQMQVNPKIGLEFSSGIRTLMRQDPDIIMVGEIRDLETAKMAVQASLTGHLVLSTLHTNDAPSAINRLLDLGVPDYLLRSTLAGVIAQRLVRLLCEHCKGESKVDAEAWISLIHPWNLELPDKIYHKVGCLECRNTGYHGRTGVYEIMPVTSGLRKMIKDKVPSETVAAEAYRIGMQPLRLSIASLLKAGKTSLEEALKLVPPEYD</sequence>
<dbReference type="SUPFAM" id="SSF160246">
    <property type="entry name" value="EspE N-terminal domain-like"/>
    <property type="match status" value="1"/>
</dbReference>
<dbReference type="SMART" id="SM00382">
    <property type="entry name" value="AAA"/>
    <property type="match status" value="1"/>
</dbReference>
<dbReference type="InterPro" id="IPR003593">
    <property type="entry name" value="AAA+_ATPase"/>
</dbReference>
<dbReference type="GO" id="GO:0005886">
    <property type="term" value="C:plasma membrane"/>
    <property type="evidence" value="ECO:0007669"/>
    <property type="project" value="TreeGrafter"/>
</dbReference>
<evidence type="ECO:0000256" key="2">
    <source>
        <dbReference type="ARBA" id="ARBA00022840"/>
    </source>
</evidence>
<dbReference type="SUPFAM" id="SSF52540">
    <property type="entry name" value="P-loop containing nucleoside triphosphate hydrolases"/>
    <property type="match status" value="1"/>
</dbReference>
<accession>A0A3B0VDF9</accession>
<keyword evidence="2" id="KW-0067">ATP-binding</keyword>
<organism evidence="4">
    <name type="scientific">hydrothermal vent metagenome</name>
    <dbReference type="NCBI Taxonomy" id="652676"/>
    <lineage>
        <taxon>unclassified sequences</taxon>
        <taxon>metagenomes</taxon>
        <taxon>ecological metagenomes</taxon>
    </lineage>
</organism>
<dbReference type="InterPro" id="IPR037257">
    <property type="entry name" value="T2SS_E_N_sf"/>
</dbReference>
<evidence type="ECO:0000256" key="1">
    <source>
        <dbReference type="ARBA" id="ARBA00022741"/>
    </source>
</evidence>
<dbReference type="Gene3D" id="3.40.50.300">
    <property type="entry name" value="P-loop containing nucleotide triphosphate hydrolases"/>
    <property type="match status" value="1"/>
</dbReference>
<dbReference type="FunFam" id="3.40.50.300:FF:000398">
    <property type="entry name" value="Type IV pilus assembly ATPase PilB"/>
    <property type="match status" value="1"/>
</dbReference>
<dbReference type="Pfam" id="PF05157">
    <property type="entry name" value="MshEN"/>
    <property type="match status" value="1"/>
</dbReference>
<reference evidence="4" key="1">
    <citation type="submission" date="2018-06" db="EMBL/GenBank/DDBJ databases">
        <authorList>
            <person name="Zhirakovskaya E."/>
        </authorList>
    </citation>
    <scope>NUCLEOTIDE SEQUENCE</scope>
</reference>
<dbReference type="Gene3D" id="3.30.300.160">
    <property type="entry name" value="Type II secretion system, protein E, N-terminal domain"/>
    <property type="match status" value="1"/>
</dbReference>
<proteinExistence type="predicted"/>
<dbReference type="GO" id="GO:0016887">
    <property type="term" value="F:ATP hydrolysis activity"/>
    <property type="evidence" value="ECO:0007669"/>
    <property type="project" value="TreeGrafter"/>
</dbReference>
<evidence type="ECO:0000313" key="4">
    <source>
        <dbReference type="EMBL" id="VAW40941.1"/>
    </source>
</evidence>
<evidence type="ECO:0000259" key="3">
    <source>
        <dbReference type="PROSITE" id="PS00662"/>
    </source>
</evidence>
<dbReference type="InterPro" id="IPR007831">
    <property type="entry name" value="T2SS_GspE_N"/>
</dbReference>
<dbReference type="InterPro" id="IPR001482">
    <property type="entry name" value="T2SS/T4SS_dom"/>
</dbReference>
<dbReference type="GO" id="GO:0005524">
    <property type="term" value="F:ATP binding"/>
    <property type="evidence" value="ECO:0007669"/>
    <property type="project" value="UniProtKB-KW"/>
</dbReference>